<organism evidence="1 2">
    <name type="scientific">Dryococelus australis</name>
    <dbReference type="NCBI Taxonomy" id="614101"/>
    <lineage>
        <taxon>Eukaryota</taxon>
        <taxon>Metazoa</taxon>
        <taxon>Ecdysozoa</taxon>
        <taxon>Arthropoda</taxon>
        <taxon>Hexapoda</taxon>
        <taxon>Insecta</taxon>
        <taxon>Pterygota</taxon>
        <taxon>Neoptera</taxon>
        <taxon>Polyneoptera</taxon>
        <taxon>Phasmatodea</taxon>
        <taxon>Verophasmatodea</taxon>
        <taxon>Anareolatae</taxon>
        <taxon>Phasmatidae</taxon>
        <taxon>Eurycanthinae</taxon>
        <taxon>Dryococelus</taxon>
    </lineage>
</organism>
<gene>
    <name evidence="1" type="ORF">PR048_006029</name>
</gene>
<keyword evidence="2" id="KW-1185">Reference proteome</keyword>
<protein>
    <submittedName>
        <fullName evidence="1">Uncharacterized protein</fullName>
    </submittedName>
</protein>
<proteinExistence type="predicted"/>
<dbReference type="Proteomes" id="UP001159363">
    <property type="component" value="Chromosome 2"/>
</dbReference>
<evidence type="ECO:0000313" key="1">
    <source>
        <dbReference type="EMBL" id="KAJ8893431.1"/>
    </source>
</evidence>
<comment type="caution">
    <text evidence="1">The sequence shown here is derived from an EMBL/GenBank/DDBJ whole genome shotgun (WGS) entry which is preliminary data.</text>
</comment>
<sequence>MMRKFGDIECRLEFQQILYTPYDYMGVMTHLQN</sequence>
<dbReference type="EMBL" id="JARBHB010000002">
    <property type="protein sequence ID" value="KAJ8893431.1"/>
    <property type="molecule type" value="Genomic_DNA"/>
</dbReference>
<accession>A0ABQ9I9W6</accession>
<name>A0ABQ9I9W6_9NEOP</name>
<reference evidence="1 2" key="1">
    <citation type="submission" date="2023-02" db="EMBL/GenBank/DDBJ databases">
        <title>LHISI_Scaffold_Assembly.</title>
        <authorList>
            <person name="Stuart O.P."/>
            <person name="Cleave R."/>
            <person name="Magrath M.J.L."/>
            <person name="Mikheyev A.S."/>
        </authorList>
    </citation>
    <scope>NUCLEOTIDE SEQUENCE [LARGE SCALE GENOMIC DNA]</scope>
    <source>
        <strain evidence="1">Daus_M_001</strain>
        <tissue evidence="1">Leg muscle</tissue>
    </source>
</reference>
<evidence type="ECO:0000313" key="2">
    <source>
        <dbReference type="Proteomes" id="UP001159363"/>
    </source>
</evidence>